<reference evidence="7" key="1">
    <citation type="submission" date="2017-04" db="EMBL/GenBank/DDBJ databases">
        <title>Function of individual gut microbiota members based on whole genome sequencing of pure cultures obtained from chicken caecum.</title>
        <authorList>
            <person name="Medvecky M."/>
            <person name="Cejkova D."/>
            <person name="Polansky O."/>
            <person name="Karasova D."/>
            <person name="Kubasova T."/>
            <person name="Cizek A."/>
            <person name="Rychlik I."/>
        </authorList>
    </citation>
    <scope>NUCLEOTIDE SEQUENCE [LARGE SCALE GENOMIC DNA]</scope>
    <source>
        <strain evidence="7">An273</strain>
    </source>
</reference>
<dbReference type="InterPro" id="IPR000983">
    <property type="entry name" value="Bac_GSPG_pilin"/>
</dbReference>
<dbReference type="Proteomes" id="UP000196368">
    <property type="component" value="Unassembled WGS sequence"/>
</dbReference>
<dbReference type="InterPro" id="IPR045584">
    <property type="entry name" value="Pilin-like"/>
</dbReference>
<sequence>MKKGFTLIELLVVVLIIGILAAVAMPQYTLAVEKARSAEAFETMKSLGDAMELYRLQNGGDMSAFTSSTDRWGLLDIDFPLPASGHTNAQTLGLKESKNFTYSLESPNFVRAYRGTAQGNQWTNHDYDLFLDLNGEQWSFSKKGYRLCGAVTTQGQKICRSMGTLLSGDKYLIK</sequence>
<evidence type="ECO:0000313" key="7">
    <source>
        <dbReference type="Proteomes" id="UP000196368"/>
    </source>
</evidence>
<dbReference type="PANTHER" id="PTHR30093">
    <property type="entry name" value="GENERAL SECRETION PATHWAY PROTEIN G"/>
    <property type="match status" value="1"/>
</dbReference>
<protein>
    <recommendedName>
        <fullName evidence="8">Type II secretion system protein GspG C-terminal domain-containing protein</fullName>
    </recommendedName>
</protein>
<dbReference type="Pfam" id="PF07963">
    <property type="entry name" value="N_methyl"/>
    <property type="match status" value="1"/>
</dbReference>
<evidence type="ECO:0000313" key="6">
    <source>
        <dbReference type="EMBL" id="OUO57547.1"/>
    </source>
</evidence>
<comment type="subcellular location">
    <subcellularLocation>
        <location evidence="1">Membrane</location>
        <topology evidence="1">Single-pass membrane protein</topology>
    </subcellularLocation>
</comment>
<evidence type="ECO:0000256" key="4">
    <source>
        <dbReference type="ARBA" id="ARBA00022989"/>
    </source>
</evidence>
<gene>
    <name evidence="6" type="ORF">B5F75_01880</name>
</gene>
<organism evidence="6 7">
    <name type="scientific">Candidatus Avelusimicrobium gallicola</name>
    <dbReference type="NCBI Taxonomy" id="2562704"/>
    <lineage>
        <taxon>Bacteria</taxon>
        <taxon>Pseudomonadati</taxon>
        <taxon>Elusimicrobiota</taxon>
        <taxon>Elusimicrobia</taxon>
        <taxon>Elusimicrobiales</taxon>
        <taxon>Elusimicrobiaceae</taxon>
        <taxon>Candidatus Avelusimicrobium</taxon>
    </lineage>
</organism>
<dbReference type="GO" id="GO:0016020">
    <property type="term" value="C:membrane"/>
    <property type="evidence" value="ECO:0007669"/>
    <property type="project" value="UniProtKB-SubCell"/>
</dbReference>
<dbReference type="OrthoDB" id="9795612at2"/>
<dbReference type="EMBL" id="NFJD01000001">
    <property type="protein sequence ID" value="OUO57547.1"/>
    <property type="molecule type" value="Genomic_DNA"/>
</dbReference>
<dbReference type="PROSITE" id="PS00409">
    <property type="entry name" value="PROKAR_NTER_METHYL"/>
    <property type="match status" value="1"/>
</dbReference>
<dbReference type="GO" id="GO:0015628">
    <property type="term" value="P:protein secretion by the type II secretion system"/>
    <property type="evidence" value="ECO:0007669"/>
    <property type="project" value="InterPro"/>
</dbReference>
<evidence type="ECO:0000256" key="5">
    <source>
        <dbReference type="ARBA" id="ARBA00023136"/>
    </source>
</evidence>
<keyword evidence="7" id="KW-1185">Reference proteome</keyword>
<accession>A0A1Y4DEM7</accession>
<evidence type="ECO:0000256" key="1">
    <source>
        <dbReference type="ARBA" id="ARBA00004167"/>
    </source>
</evidence>
<dbReference type="Gene3D" id="3.30.700.10">
    <property type="entry name" value="Glycoprotein, Type 4 Pilin"/>
    <property type="match status" value="1"/>
</dbReference>
<comment type="caution">
    <text evidence="6">The sequence shown here is derived from an EMBL/GenBank/DDBJ whole genome shotgun (WGS) entry which is preliminary data.</text>
</comment>
<dbReference type="PRINTS" id="PR00813">
    <property type="entry name" value="BCTERIALGSPG"/>
</dbReference>
<keyword evidence="3" id="KW-0812">Transmembrane</keyword>
<dbReference type="AlphaFoldDB" id="A0A1Y4DEM7"/>
<keyword evidence="2" id="KW-0488">Methylation</keyword>
<dbReference type="NCBIfam" id="TIGR02532">
    <property type="entry name" value="IV_pilin_GFxxxE"/>
    <property type="match status" value="1"/>
</dbReference>
<dbReference type="InterPro" id="IPR012902">
    <property type="entry name" value="N_methyl_site"/>
</dbReference>
<evidence type="ECO:0008006" key="8">
    <source>
        <dbReference type="Google" id="ProtNLM"/>
    </source>
</evidence>
<keyword evidence="5" id="KW-0472">Membrane</keyword>
<evidence type="ECO:0000256" key="3">
    <source>
        <dbReference type="ARBA" id="ARBA00022692"/>
    </source>
</evidence>
<dbReference type="PANTHER" id="PTHR30093:SF44">
    <property type="entry name" value="TYPE II SECRETION SYSTEM CORE PROTEIN G"/>
    <property type="match status" value="1"/>
</dbReference>
<keyword evidence="4" id="KW-1133">Transmembrane helix</keyword>
<dbReference type="SUPFAM" id="SSF54523">
    <property type="entry name" value="Pili subunits"/>
    <property type="match status" value="1"/>
</dbReference>
<evidence type="ECO:0000256" key="2">
    <source>
        <dbReference type="ARBA" id="ARBA00022481"/>
    </source>
</evidence>
<proteinExistence type="predicted"/>
<dbReference type="GO" id="GO:0015627">
    <property type="term" value="C:type II protein secretion system complex"/>
    <property type="evidence" value="ECO:0007669"/>
    <property type="project" value="InterPro"/>
</dbReference>
<name>A0A1Y4DEM7_9BACT</name>
<dbReference type="RefSeq" id="WP_087287075.1">
    <property type="nucleotide sequence ID" value="NZ_NFJD01000001.1"/>
</dbReference>